<feature type="domain" description="Cytochrome c assembly protein" evidence="10">
    <location>
        <begin position="19"/>
        <end position="178"/>
    </location>
</feature>
<dbReference type="PRINTS" id="PR01386">
    <property type="entry name" value="CCMCBIOGNSIS"/>
</dbReference>
<evidence type="ECO:0000256" key="8">
    <source>
        <dbReference type="ARBA" id="ARBA00023136"/>
    </source>
</evidence>
<protein>
    <recommendedName>
        <fullName evidence="4 9">Heme exporter protein C</fullName>
    </recommendedName>
    <alternativeName>
        <fullName evidence="9">Cytochrome c-type biogenesis protein</fullName>
    </alternativeName>
</protein>
<keyword evidence="6 9" id="KW-0201">Cytochrome c-type biogenesis</keyword>
<comment type="similarity">
    <text evidence="3 9">Belongs to the CcmC/CycZ/HelC family.</text>
</comment>
<dbReference type="GO" id="GO:0005886">
    <property type="term" value="C:plasma membrane"/>
    <property type="evidence" value="ECO:0007669"/>
    <property type="project" value="UniProtKB-SubCell"/>
</dbReference>
<feature type="transmembrane region" description="Helical" evidence="9">
    <location>
        <begin position="58"/>
        <end position="78"/>
    </location>
</feature>
<evidence type="ECO:0000256" key="6">
    <source>
        <dbReference type="ARBA" id="ARBA00022748"/>
    </source>
</evidence>
<gene>
    <name evidence="9" type="primary">ccmC</name>
    <name evidence="11" type="ORF">sL5_05470</name>
</gene>
<reference evidence="11 12" key="1">
    <citation type="journal article" date="2021" name="Microb. Ecol.">
        <title>Candidatus Mesenet longicola: Novel Endosymbionts of Brontispa longissima that Induce Cytoplasmic Incompatibility.</title>
        <authorList>
            <person name="Takano S."/>
            <person name="Gotoh Y."/>
            <person name="Hayashi T."/>
        </authorList>
    </citation>
    <scope>NUCLEOTIDE SEQUENCE [LARGE SCALE GENOMIC DNA]</scope>
    <source>
        <strain evidence="11">L5</strain>
    </source>
</reference>
<comment type="caution">
    <text evidence="11">The sequence shown here is derived from an EMBL/GenBank/DDBJ whole genome shotgun (WGS) entry which is preliminary data.</text>
</comment>
<feature type="transmembrane region" description="Helical" evidence="9">
    <location>
        <begin position="85"/>
        <end position="109"/>
    </location>
</feature>
<accession>A0A8J3MM38</accession>
<evidence type="ECO:0000256" key="2">
    <source>
        <dbReference type="ARBA" id="ARBA00004141"/>
    </source>
</evidence>
<dbReference type="Pfam" id="PF01578">
    <property type="entry name" value="Cytochrom_C_asm"/>
    <property type="match status" value="1"/>
</dbReference>
<evidence type="ECO:0000256" key="5">
    <source>
        <dbReference type="ARBA" id="ARBA00022692"/>
    </source>
</evidence>
<dbReference type="GO" id="GO:0015232">
    <property type="term" value="F:heme transmembrane transporter activity"/>
    <property type="evidence" value="ECO:0007669"/>
    <property type="project" value="InterPro"/>
</dbReference>
<keyword evidence="8 9" id="KW-0472">Membrane</keyword>
<keyword evidence="9" id="KW-0997">Cell inner membrane</keyword>
<proteinExistence type="inferred from homology"/>
<evidence type="ECO:0000259" key="10">
    <source>
        <dbReference type="Pfam" id="PF01578"/>
    </source>
</evidence>
<organism evidence="11 12">
    <name type="scientific">Candidatus Mesenet longicola</name>
    <dbReference type="NCBI Taxonomy" id="1892558"/>
    <lineage>
        <taxon>Bacteria</taxon>
        <taxon>Pseudomonadati</taxon>
        <taxon>Pseudomonadota</taxon>
        <taxon>Alphaproteobacteria</taxon>
        <taxon>Rickettsiales</taxon>
        <taxon>Anaplasmataceae</taxon>
        <taxon>Candidatus Mesenet</taxon>
    </lineage>
</organism>
<evidence type="ECO:0000313" key="12">
    <source>
        <dbReference type="Proteomes" id="UP000637906"/>
    </source>
</evidence>
<evidence type="ECO:0000313" key="11">
    <source>
        <dbReference type="EMBL" id="GHM59554.1"/>
    </source>
</evidence>
<evidence type="ECO:0000256" key="7">
    <source>
        <dbReference type="ARBA" id="ARBA00022989"/>
    </source>
</evidence>
<feature type="transmembrane region" description="Helical" evidence="9">
    <location>
        <begin position="16"/>
        <end position="38"/>
    </location>
</feature>
<comment type="function">
    <text evidence="1 9">Required for the export of heme to the periplasm for the biogenesis of c-type cytochromes.</text>
</comment>
<dbReference type="PANTHER" id="PTHR30071">
    <property type="entry name" value="HEME EXPORTER PROTEIN C"/>
    <property type="match status" value="1"/>
</dbReference>
<keyword evidence="9" id="KW-1003">Cell membrane</keyword>
<evidence type="ECO:0000256" key="4">
    <source>
        <dbReference type="ARBA" id="ARBA00016463"/>
    </source>
</evidence>
<feature type="transmembrane region" description="Helical" evidence="9">
    <location>
        <begin position="155"/>
        <end position="175"/>
    </location>
</feature>
<dbReference type="GO" id="GO:0017004">
    <property type="term" value="P:cytochrome complex assembly"/>
    <property type="evidence" value="ECO:0007669"/>
    <property type="project" value="UniProtKB-KW"/>
</dbReference>
<dbReference type="InterPro" id="IPR002541">
    <property type="entry name" value="Cyt_c_assembly"/>
</dbReference>
<dbReference type="EMBL" id="BNGU01000018">
    <property type="protein sequence ID" value="GHM59554.1"/>
    <property type="molecule type" value="Genomic_DNA"/>
</dbReference>
<dbReference type="PANTHER" id="PTHR30071:SF1">
    <property type="entry name" value="CYTOCHROME B_B6 PROTEIN-RELATED"/>
    <property type="match status" value="1"/>
</dbReference>
<comment type="subcellular location">
    <subcellularLocation>
        <location evidence="9">Cell inner membrane</location>
    </subcellularLocation>
    <subcellularLocation>
        <location evidence="2">Membrane</location>
        <topology evidence="2">Multi-pass membrane protein</topology>
    </subcellularLocation>
</comment>
<dbReference type="InterPro" id="IPR003557">
    <property type="entry name" value="Cyt_c_biogenesis_CcmC"/>
</dbReference>
<evidence type="ECO:0000256" key="1">
    <source>
        <dbReference type="ARBA" id="ARBA00002442"/>
    </source>
</evidence>
<feature type="transmembrane region" description="Helical" evidence="9">
    <location>
        <begin position="195"/>
        <end position="216"/>
    </location>
</feature>
<dbReference type="InterPro" id="IPR045062">
    <property type="entry name" value="Cyt_c_biogenesis_CcsA/CcmC"/>
</dbReference>
<keyword evidence="5 9" id="KW-0812">Transmembrane</keyword>
<dbReference type="NCBIfam" id="TIGR01191">
    <property type="entry name" value="ccmC"/>
    <property type="match status" value="1"/>
</dbReference>
<sequence length="235" mass="26743">MFLKPKGLMQITKSSLPWLLVFCFIFFICGIFLALLFSPDDYKQGEIVRIMYIHVPTAWMSLAIYMLIALLSFAFLVWNNVICGVLARAASSVGVVFAAVCLITGSIWGKGTWGTWWVWDARLTSMLILFFSYVGYLMLWNFFSDEARAMKSASVFAIFSAINVPIVKFSVNLWSTLHQPASILRAGGVAIDNSMLIPLIAMFIFFIFLFLVLWVLNSHKLIDTYKIKKEIVLRF</sequence>
<keyword evidence="9" id="KW-0813">Transport</keyword>
<keyword evidence="7 9" id="KW-1133">Transmembrane helix</keyword>
<dbReference type="Proteomes" id="UP000637906">
    <property type="component" value="Unassembled WGS sequence"/>
</dbReference>
<feature type="transmembrane region" description="Helical" evidence="9">
    <location>
        <begin position="121"/>
        <end position="143"/>
    </location>
</feature>
<dbReference type="GO" id="GO:0020037">
    <property type="term" value="F:heme binding"/>
    <property type="evidence" value="ECO:0007669"/>
    <property type="project" value="InterPro"/>
</dbReference>
<name>A0A8J3MM38_9RICK</name>
<keyword evidence="12" id="KW-1185">Reference proteome</keyword>
<evidence type="ECO:0000256" key="9">
    <source>
        <dbReference type="RuleBase" id="RU364092"/>
    </source>
</evidence>
<evidence type="ECO:0000256" key="3">
    <source>
        <dbReference type="ARBA" id="ARBA00005840"/>
    </source>
</evidence>
<dbReference type="AlphaFoldDB" id="A0A8J3MM38"/>